<feature type="chain" id="PRO_5045584766" description="Fibronectin type-III domain-containing protein" evidence="1">
    <location>
        <begin position="24"/>
        <end position="1059"/>
    </location>
</feature>
<evidence type="ECO:0000313" key="3">
    <source>
        <dbReference type="EMBL" id="WPJ94896.1"/>
    </source>
</evidence>
<dbReference type="PROSITE" id="PS50853">
    <property type="entry name" value="FN3"/>
    <property type="match status" value="1"/>
</dbReference>
<evidence type="ECO:0000256" key="1">
    <source>
        <dbReference type="SAM" id="SignalP"/>
    </source>
</evidence>
<dbReference type="InterPro" id="IPR051923">
    <property type="entry name" value="Glycosyl_Hydrolase_39"/>
</dbReference>
<dbReference type="InterPro" id="IPR013783">
    <property type="entry name" value="Ig-like_fold"/>
</dbReference>
<organism evidence="3 4">
    <name type="scientific">Coraliomargarita algicola</name>
    <dbReference type="NCBI Taxonomy" id="3092156"/>
    <lineage>
        <taxon>Bacteria</taxon>
        <taxon>Pseudomonadati</taxon>
        <taxon>Verrucomicrobiota</taxon>
        <taxon>Opitutia</taxon>
        <taxon>Puniceicoccales</taxon>
        <taxon>Coraliomargaritaceae</taxon>
        <taxon>Coraliomargarita</taxon>
    </lineage>
</organism>
<accession>A0ABZ0RI82</accession>
<dbReference type="PANTHER" id="PTHR12631:SF10">
    <property type="entry name" value="BETA-XYLOSIDASE-LIKE PROTEIN-RELATED"/>
    <property type="match status" value="1"/>
</dbReference>
<dbReference type="PANTHER" id="PTHR12631">
    <property type="entry name" value="ALPHA-L-IDURONIDASE"/>
    <property type="match status" value="1"/>
</dbReference>
<name>A0ABZ0RI82_9BACT</name>
<protein>
    <recommendedName>
        <fullName evidence="2">Fibronectin type-III domain-containing protein</fullName>
    </recommendedName>
</protein>
<dbReference type="InterPro" id="IPR017853">
    <property type="entry name" value="GH"/>
</dbReference>
<feature type="signal peptide" evidence="1">
    <location>
        <begin position="1"/>
        <end position="23"/>
    </location>
</feature>
<gene>
    <name evidence="3" type="ORF">SH580_15810</name>
</gene>
<dbReference type="InterPro" id="IPR003961">
    <property type="entry name" value="FN3_dom"/>
</dbReference>
<evidence type="ECO:0000259" key="2">
    <source>
        <dbReference type="PROSITE" id="PS50853"/>
    </source>
</evidence>
<dbReference type="Gene3D" id="2.60.120.260">
    <property type="entry name" value="Galactose-binding domain-like"/>
    <property type="match status" value="1"/>
</dbReference>
<reference evidence="3 4" key="1">
    <citation type="submission" date="2023-11" db="EMBL/GenBank/DDBJ databases">
        <title>Coraliomargarita sp. nov., isolated from marine algae.</title>
        <authorList>
            <person name="Lee J.K."/>
            <person name="Baek J.H."/>
            <person name="Kim J.M."/>
            <person name="Choi D.G."/>
            <person name="Jeon C.O."/>
        </authorList>
    </citation>
    <scope>NUCLEOTIDE SEQUENCE [LARGE SCALE GENOMIC DNA]</scope>
    <source>
        <strain evidence="3 4">J2-16</strain>
    </source>
</reference>
<sequence length="1059" mass="118120">MNTLQRTMTAATFSLIGSSTIWASTETYLLSNNLVGQKKQIQDFSEWPQSLATQMNAQWVVDGEFANDDETMRTGGENAKVLFDGNTGSNWKSIAFTKWNSGHWVSLNLSFEQPYLIQAVDVWAVHEKTRDSDFVEILFSEDGINYIPHQRSAMPAVPHESKNFVKIPLRLDEPVLAQHMQMRIARVKSARQQQISEIAVWGSQPEEGQTYLNATDRPEVEFTIEKIQAGVAKLDWSAFKKLTPDVQSWKIYTSSSSFSSPGDPGVELLKKVSGKEDGTTLYPLTPNQNYYFAVNAVFDAGENPKVKSQACQMPQPLAMDTFSDMVAINHFWGGGGNRQKNEQRDHVAYETVALDLLAETGISQIRWWECSPKIVQKFYQKGIGVYTYPHGNNMETGGKLGIYAYSGPGNEPDLKTRPIQHYVDSLKKVSQKRDELIPDAVICAPSSGLEDHSIEWLDKFYELGGKDYFDVLDLHSYCKIAGGHQQPEGYPLGAPEAMYDNMRKIREVMKKHGDWGKPMISTEFGYSEAPANNPSGPISPLVKADYLVRGLIIHHVLGFKRVFLYSFFDEGNDLNFTEHTFGLIDYDLQKKPAFFAVKTLMDTLGDAVYEQPLGGLEMPSIGYSFQHRESEMQTIVLWDGTTDKVASFKTAASEVTLTTLLGEQLTLIPSKEGLITAPYGSSPIYLSAEQALEFVGSEKAQIIQSQSDWTLRPAAQRQIVNQAQSSFKLPLQLDGKISTAKDIRVIVSEPSAGVILDDHMTINDSQKEFSIDIALDQLNAPLQKLKIQIVQQINGLSTSKEYPFYLRRLQGKGAQVQFPDMEEPVCILSNEDITVSIDVARGARVLELIDNHTLSNQINMDYSMMPNLPSIPFAYGIWSTFNGKLKNAPMQLVEFKDEQLIVQASVGSLNITQEWKLNGSTLDHTIKLANVGSTDSEFKVEIHPEYTVGGAGESVTDVLFFPLSQGVERLPFWSGLGHHKTGDLTANWWAALDLVSKLSLEQTLDASAWAQPRVWFGQGSYNVELKTRPGLKIAAGASWQTQLSWTLANDKDEASFSSQ</sequence>
<keyword evidence="1" id="KW-0732">Signal</keyword>
<feature type="domain" description="Fibronectin type-III" evidence="2">
    <location>
        <begin position="218"/>
        <end position="316"/>
    </location>
</feature>
<dbReference type="SUPFAM" id="SSF51445">
    <property type="entry name" value="(Trans)glycosidases"/>
    <property type="match status" value="1"/>
</dbReference>
<proteinExistence type="predicted"/>
<evidence type="ECO:0000313" key="4">
    <source>
        <dbReference type="Proteomes" id="UP001324993"/>
    </source>
</evidence>
<dbReference type="RefSeq" id="WP_319831804.1">
    <property type="nucleotide sequence ID" value="NZ_CP138858.1"/>
</dbReference>
<dbReference type="Proteomes" id="UP001324993">
    <property type="component" value="Chromosome"/>
</dbReference>
<keyword evidence="4" id="KW-1185">Reference proteome</keyword>
<dbReference type="Gene3D" id="3.20.20.80">
    <property type="entry name" value="Glycosidases"/>
    <property type="match status" value="1"/>
</dbReference>
<dbReference type="EMBL" id="CP138858">
    <property type="protein sequence ID" value="WPJ94896.1"/>
    <property type="molecule type" value="Genomic_DNA"/>
</dbReference>
<dbReference type="Gene3D" id="2.60.40.10">
    <property type="entry name" value="Immunoglobulins"/>
    <property type="match status" value="1"/>
</dbReference>